<feature type="region of interest" description="Disordered" evidence="1">
    <location>
        <begin position="210"/>
        <end position="249"/>
    </location>
</feature>
<protein>
    <submittedName>
        <fullName evidence="2">Uncharacterized protein</fullName>
    </submittedName>
</protein>
<reference evidence="2 3" key="1">
    <citation type="submission" date="2023-09" db="EMBL/GenBank/DDBJ databases">
        <authorList>
            <person name="Rey-Velasco X."/>
        </authorList>
    </citation>
    <scope>NUCLEOTIDE SEQUENCE [LARGE SCALE GENOMIC DNA]</scope>
    <source>
        <strain evidence="2 3">W311</strain>
    </source>
</reference>
<evidence type="ECO:0000313" key="2">
    <source>
        <dbReference type="EMBL" id="WNO53179.1"/>
    </source>
</evidence>
<dbReference type="Proteomes" id="UP001302249">
    <property type="component" value="Chromosome"/>
</dbReference>
<dbReference type="EMBL" id="CP135076">
    <property type="protein sequence ID" value="WNO53179.1"/>
    <property type="molecule type" value="Genomic_DNA"/>
</dbReference>
<evidence type="ECO:0000313" key="3">
    <source>
        <dbReference type="Proteomes" id="UP001302249"/>
    </source>
</evidence>
<proteinExistence type="predicted"/>
<keyword evidence="3" id="KW-1185">Reference proteome</keyword>
<sequence length="249" mass="28288">MNIFDFITQEELEDLPDDPHLAFTTFVGHAQRRLSERASELDGGSDQETYYHLEEARHGFMNVVIAAAKRYKVEPFASMDVPTYKQFDHETHRQFKADLDHYMTQLLLNNVVRERSNSVPLTLKAKDRIRGHIHGLKTCLDNADLPDAKRAVLIKKLSEFEAELDRKRLSLLAVTRITLEILALPGGVWASGEIVAKLTNNVLQEVAEAKAADDEARQLPPTRKPMQLSAPRREVPATNYDDLDDDIPF</sequence>
<accession>A0ABZ0B7A9</accession>
<organism evidence="2 3">
    <name type="scientific">Stakelama saccharophila</name>
    <dbReference type="NCBI Taxonomy" id="3075605"/>
    <lineage>
        <taxon>Bacteria</taxon>
        <taxon>Pseudomonadati</taxon>
        <taxon>Pseudomonadota</taxon>
        <taxon>Alphaproteobacteria</taxon>
        <taxon>Sphingomonadales</taxon>
        <taxon>Sphingomonadaceae</taxon>
        <taxon>Stakelama</taxon>
    </lineage>
</organism>
<evidence type="ECO:0000256" key="1">
    <source>
        <dbReference type="SAM" id="MobiDB-lite"/>
    </source>
</evidence>
<gene>
    <name evidence="2" type="ORF">RPR59_12090</name>
</gene>
<dbReference type="RefSeq" id="WP_313914387.1">
    <property type="nucleotide sequence ID" value="NZ_CP135076.1"/>
</dbReference>
<name>A0ABZ0B7A9_9SPHN</name>